<name>E9S8U1_RUMAL</name>
<dbReference type="eggNOG" id="COG0618">
    <property type="taxonomic scope" value="Bacteria"/>
</dbReference>
<dbReference type="InterPro" id="IPR038763">
    <property type="entry name" value="DHH_sf"/>
</dbReference>
<proteinExistence type="predicted"/>
<dbReference type="Gene3D" id="3.90.1640.10">
    <property type="entry name" value="inorganic pyrophosphatase (n-terminal core)"/>
    <property type="match status" value="1"/>
</dbReference>
<dbReference type="AlphaFoldDB" id="E9S8U1"/>
<gene>
    <name evidence="2" type="ORF">CUS_5586</name>
</gene>
<dbReference type="Pfam" id="PF01368">
    <property type="entry name" value="DHH"/>
    <property type="match status" value="1"/>
</dbReference>
<keyword evidence="3" id="KW-1185">Reference proteome</keyword>
<dbReference type="Gene3D" id="3.10.310.30">
    <property type="match status" value="1"/>
</dbReference>
<accession>E9S8U1</accession>
<dbReference type="InterPro" id="IPR001667">
    <property type="entry name" value="DDH_dom"/>
</dbReference>
<dbReference type="STRING" id="246199.CUS_5586"/>
<evidence type="ECO:0000259" key="1">
    <source>
        <dbReference type="Pfam" id="PF01368"/>
    </source>
</evidence>
<protein>
    <submittedName>
        <fullName evidence="2">DHH family protein</fullName>
    </submittedName>
</protein>
<evidence type="ECO:0000313" key="2">
    <source>
        <dbReference type="EMBL" id="EGC04295.1"/>
    </source>
</evidence>
<reference evidence="2 3" key="1">
    <citation type="submission" date="2011-02" db="EMBL/GenBank/DDBJ databases">
        <authorList>
            <person name="Nelson K.E."/>
            <person name="Sutton G."/>
            <person name="Torralba M."/>
            <person name="Durkin S."/>
            <person name="Harkins D."/>
            <person name="Montgomery R."/>
            <person name="Ziemer C."/>
            <person name="Klaassens E."/>
            <person name="Ocuiv P."/>
            <person name="Morrison M."/>
        </authorList>
    </citation>
    <scope>NUCLEOTIDE SEQUENCE [LARGE SCALE GENOMIC DNA]</scope>
    <source>
        <strain evidence="2 3">8</strain>
    </source>
</reference>
<dbReference type="InterPro" id="IPR051319">
    <property type="entry name" value="Oligoribo/pAp-PDE_c-di-AMP_PDE"/>
</dbReference>
<dbReference type="RefSeq" id="WP_002847449.1">
    <property type="nucleotide sequence ID" value="NZ_ADKM02000031.1"/>
</dbReference>
<dbReference type="PANTHER" id="PTHR47618">
    <property type="entry name" value="BIFUNCTIONAL OLIGORIBONUCLEASE AND PAP PHOSPHATASE NRNA"/>
    <property type="match status" value="1"/>
</dbReference>
<dbReference type="Proteomes" id="UP000004259">
    <property type="component" value="Unassembled WGS sequence"/>
</dbReference>
<organism evidence="2 3">
    <name type="scientific">Ruminococcus albus 8</name>
    <dbReference type="NCBI Taxonomy" id="246199"/>
    <lineage>
        <taxon>Bacteria</taxon>
        <taxon>Bacillati</taxon>
        <taxon>Bacillota</taxon>
        <taxon>Clostridia</taxon>
        <taxon>Eubacteriales</taxon>
        <taxon>Oscillospiraceae</taxon>
        <taxon>Ruminococcus</taxon>
    </lineage>
</organism>
<sequence>MDISVRKMAEKLREYDNYCIVYHIRPDGDCIGSAFGLCLALQSVSKKCTVRGQDEIPRIHRYMTDKVRCDDVGEPVYIAVDCASRYRVGTYGDKHFTFCIDHHQNTFDNVDYRYVETDTGACAEIIFKVIREMGITVTKPIADLLYTAVVTDTLCFRTTDTDVQTFEVAAELAKAGADVYHIGRINTFIKSAGRMKIENILRDSFHFTYDDKIVTGIIMLKDLETAGVADSDLEGINSFVEQIEGLRIGVTIRELPDGRMRCSMRTGGELSANDICKSHGGGGHFHAACCELDMSASEARDVIEKTCREYLESKGY</sequence>
<evidence type="ECO:0000313" key="3">
    <source>
        <dbReference type="Proteomes" id="UP000004259"/>
    </source>
</evidence>
<dbReference type="OrthoDB" id="9803668at2"/>
<dbReference type="PANTHER" id="PTHR47618:SF1">
    <property type="entry name" value="BIFUNCTIONAL OLIGORIBONUCLEASE AND PAP PHOSPHATASE NRNA"/>
    <property type="match status" value="1"/>
</dbReference>
<feature type="domain" description="DDH" evidence="1">
    <location>
        <begin position="19"/>
        <end position="148"/>
    </location>
</feature>
<comment type="caution">
    <text evidence="2">The sequence shown here is derived from an EMBL/GenBank/DDBJ whole genome shotgun (WGS) entry which is preliminary data.</text>
</comment>
<dbReference type="EMBL" id="ADKM02000031">
    <property type="protein sequence ID" value="EGC04295.1"/>
    <property type="molecule type" value="Genomic_DNA"/>
</dbReference>
<dbReference type="SUPFAM" id="SSF64182">
    <property type="entry name" value="DHH phosphoesterases"/>
    <property type="match status" value="1"/>
</dbReference>